<evidence type="ECO:0000313" key="4">
    <source>
        <dbReference type="Proteomes" id="UP001589799"/>
    </source>
</evidence>
<dbReference type="InterPro" id="IPR010985">
    <property type="entry name" value="Ribbon_hlx_hlx"/>
</dbReference>
<proteinExistence type="predicted"/>
<dbReference type="Pfam" id="PF20605">
    <property type="entry name" value="Antitox_RHH"/>
    <property type="match status" value="1"/>
</dbReference>
<feature type="region of interest" description="Disordered" evidence="1">
    <location>
        <begin position="1"/>
        <end position="52"/>
    </location>
</feature>
<dbReference type="SUPFAM" id="SSF47598">
    <property type="entry name" value="Ribbon-helix-helix"/>
    <property type="match status" value="1"/>
</dbReference>
<evidence type="ECO:0000256" key="1">
    <source>
        <dbReference type="SAM" id="MobiDB-lite"/>
    </source>
</evidence>
<gene>
    <name evidence="3" type="ORF">ACFFII_17680</name>
</gene>
<protein>
    <submittedName>
        <fullName evidence="3">Ribbon-helix-helix domain-containing protein</fullName>
    </submittedName>
</protein>
<name>A0ABV6I8P7_9RHOB</name>
<reference evidence="3 4" key="1">
    <citation type="submission" date="2024-09" db="EMBL/GenBank/DDBJ databases">
        <authorList>
            <person name="Sun Q."/>
            <person name="Mori K."/>
        </authorList>
    </citation>
    <scope>NUCLEOTIDE SEQUENCE [LARGE SCALE GENOMIC DNA]</scope>
    <source>
        <strain evidence="3 4">KCTC 22789</strain>
    </source>
</reference>
<dbReference type="RefSeq" id="WP_377700185.1">
    <property type="nucleotide sequence ID" value="NZ_JBHLWE010000080.1"/>
</dbReference>
<evidence type="ECO:0000313" key="3">
    <source>
        <dbReference type="EMBL" id="MFC0342567.1"/>
    </source>
</evidence>
<dbReference type="EMBL" id="JBHLWE010000080">
    <property type="protein sequence ID" value="MFC0342567.1"/>
    <property type="molecule type" value="Genomic_DNA"/>
</dbReference>
<feature type="domain" description="Antitoxin-like ribbon-helix-helix" evidence="2">
    <location>
        <begin position="47"/>
        <end position="96"/>
    </location>
</feature>
<keyword evidence="4" id="KW-1185">Reference proteome</keyword>
<evidence type="ECO:0000259" key="2">
    <source>
        <dbReference type="Pfam" id="PF20605"/>
    </source>
</evidence>
<comment type="caution">
    <text evidence="3">The sequence shown here is derived from an EMBL/GenBank/DDBJ whole genome shotgun (WGS) entry which is preliminary data.</text>
</comment>
<sequence>MAAKPKPDLNALLSDAGGGTRKRPAPVEAVPASRAERPTKATPQPGRVGTVPVTAHFPEDVRAQIKILAVEQRRTMQGMIAEAFNDLFSKYGKPEIVPLDDAASR</sequence>
<accession>A0ABV6I8P7</accession>
<dbReference type="InterPro" id="IPR046765">
    <property type="entry name" value="Antitox_RHH"/>
</dbReference>
<dbReference type="Proteomes" id="UP001589799">
    <property type="component" value="Unassembled WGS sequence"/>
</dbReference>
<organism evidence="3 4">
    <name type="scientific">Paracoccus niistensis</name>
    <dbReference type="NCBI Taxonomy" id="632935"/>
    <lineage>
        <taxon>Bacteria</taxon>
        <taxon>Pseudomonadati</taxon>
        <taxon>Pseudomonadota</taxon>
        <taxon>Alphaproteobacteria</taxon>
        <taxon>Rhodobacterales</taxon>
        <taxon>Paracoccaceae</taxon>
        <taxon>Paracoccus</taxon>
    </lineage>
</organism>